<reference evidence="2 3" key="1">
    <citation type="journal article" date="2019" name="Int. J. Syst. Evol. Microbiol.">
        <title>The Global Catalogue of Microorganisms (GCM) 10K type strain sequencing project: providing services to taxonomists for standard genome sequencing and annotation.</title>
        <authorList>
            <consortium name="The Broad Institute Genomics Platform"/>
            <consortium name="The Broad Institute Genome Sequencing Center for Infectious Disease"/>
            <person name="Wu L."/>
            <person name="Ma J."/>
        </authorList>
    </citation>
    <scope>NUCLEOTIDE SEQUENCE [LARGE SCALE GENOMIC DNA]</scope>
    <source>
        <strain evidence="2 3">JCM 13002</strain>
    </source>
</reference>
<dbReference type="Proteomes" id="UP001499987">
    <property type="component" value="Unassembled WGS sequence"/>
</dbReference>
<sequence>MLEGEQLGCQVVAQHDGRPGPEADQQNLPHPEPAAAKTAAEAETTAEAKPKTSRADRFQQGPAAPAQFVEREGSRTGPAPRIASSRGRGGWH</sequence>
<accession>A0ABN1U817</accession>
<feature type="compositionally biased region" description="Low complexity" evidence="1">
    <location>
        <begin position="33"/>
        <end position="45"/>
    </location>
</feature>
<gene>
    <name evidence="2" type="ORF">GCM10009663_76910</name>
</gene>
<keyword evidence="3" id="KW-1185">Reference proteome</keyword>
<feature type="compositionally biased region" description="Basic and acidic residues" evidence="1">
    <location>
        <begin position="46"/>
        <end position="57"/>
    </location>
</feature>
<protein>
    <submittedName>
        <fullName evidence="2">Uncharacterized protein</fullName>
    </submittedName>
</protein>
<proteinExistence type="predicted"/>
<evidence type="ECO:0000313" key="3">
    <source>
        <dbReference type="Proteomes" id="UP001499987"/>
    </source>
</evidence>
<feature type="region of interest" description="Disordered" evidence="1">
    <location>
        <begin position="1"/>
        <end position="92"/>
    </location>
</feature>
<evidence type="ECO:0000256" key="1">
    <source>
        <dbReference type="SAM" id="MobiDB-lite"/>
    </source>
</evidence>
<organism evidence="2 3">
    <name type="scientific">Kitasatospora arboriphila</name>
    <dbReference type="NCBI Taxonomy" id="258052"/>
    <lineage>
        <taxon>Bacteria</taxon>
        <taxon>Bacillati</taxon>
        <taxon>Actinomycetota</taxon>
        <taxon>Actinomycetes</taxon>
        <taxon>Kitasatosporales</taxon>
        <taxon>Streptomycetaceae</taxon>
        <taxon>Kitasatospora</taxon>
    </lineage>
</organism>
<dbReference type="EMBL" id="BAAALD010000173">
    <property type="protein sequence ID" value="GAA1127690.1"/>
    <property type="molecule type" value="Genomic_DNA"/>
</dbReference>
<evidence type="ECO:0000313" key="2">
    <source>
        <dbReference type="EMBL" id="GAA1127690.1"/>
    </source>
</evidence>
<comment type="caution">
    <text evidence="2">The sequence shown here is derived from an EMBL/GenBank/DDBJ whole genome shotgun (WGS) entry which is preliminary data.</text>
</comment>
<name>A0ABN1U817_9ACTN</name>